<evidence type="ECO:0000256" key="2">
    <source>
        <dbReference type="ARBA" id="ARBA00010139"/>
    </source>
</evidence>
<dbReference type="Proteomes" id="UP001338125">
    <property type="component" value="Unassembled WGS sequence"/>
</dbReference>
<evidence type="ECO:0000256" key="7">
    <source>
        <dbReference type="ARBA" id="ARBA00023033"/>
    </source>
</evidence>
<keyword evidence="8" id="KW-0732">Signal</keyword>
<keyword evidence="10" id="KW-1185">Reference proteome</keyword>
<feature type="chain" id="PRO_5045200486" evidence="8">
    <location>
        <begin position="28"/>
        <end position="639"/>
    </location>
</feature>
<dbReference type="InterPro" id="IPR050775">
    <property type="entry name" value="FAD-binding_Monooxygenases"/>
</dbReference>
<dbReference type="PANTHER" id="PTHR43098">
    <property type="entry name" value="L-ORNITHINE N(5)-MONOOXYGENASE-RELATED"/>
    <property type="match status" value="1"/>
</dbReference>
<gene>
    <name evidence="9" type="ORF">PT974_03038</name>
</gene>
<evidence type="ECO:0000256" key="6">
    <source>
        <dbReference type="ARBA" id="ARBA00023002"/>
    </source>
</evidence>
<keyword evidence="6" id="KW-0560">Oxidoreductase</keyword>
<feature type="signal peptide" evidence="8">
    <location>
        <begin position="1"/>
        <end position="27"/>
    </location>
</feature>
<comment type="caution">
    <text evidence="9">The sequence shown here is derived from an EMBL/GenBank/DDBJ whole genome shotgun (WGS) entry which is preliminary data.</text>
</comment>
<dbReference type="InterPro" id="IPR036188">
    <property type="entry name" value="FAD/NAD-bd_sf"/>
</dbReference>
<accession>A0ABR0SVX6</accession>
<evidence type="ECO:0000256" key="8">
    <source>
        <dbReference type="SAM" id="SignalP"/>
    </source>
</evidence>
<dbReference type="GO" id="GO:0004497">
    <property type="term" value="F:monooxygenase activity"/>
    <property type="evidence" value="ECO:0007669"/>
    <property type="project" value="UniProtKB-KW"/>
</dbReference>
<dbReference type="Gene3D" id="3.50.50.60">
    <property type="entry name" value="FAD/NAD(P)-binding domain"/>
    <property type="match status" value="2"/>
</dbReference>
<dbReference type="SUPFAM" id="SSF51905">
    <property type="entry name" value="FAD/NAD(P)-binding domain"/>
    <property type="match status" value="1"/>
</dbReference>
<reference evidence="9 10" key="1">
    <citation type="submission" date="2024-01" db="EMBL/GenBank/DDBJ databases">
        <title>Complete genome of Cladobotryum mycophilum ATHUM6906.</title>
        <authorList>
            <person name="Christinaki A.C."/>
            <person name="Myridakis A.I."/>
            <person name="Kouvelis V.N."/>
        </authorList>
    </citation>
    <scope>NUCLEOTIDE SEQUENCE [LARGE SCALE GENOMIC DNA]</scope>
    <source>
        <strain evidence="9 10">ATHUM6906</strain>
    </source>
</reference>
<protein>
    <submittedName>
        <fullName evidence="9">Ketocytochalasin monooxygenase</fullName>
    </submittedName>
</protein>
<sequence>MSLLNPFTSLLRFFLLLFRSIIPSAEGPILHVRVGEDSADNELKPAAPPVHPLKALNIDIKSIEAKYEREREKRLRKDGVAQFQPAKGSLSRFKDDVGATPLSREPLIRETKTLIIGAGFGGVVTAVRLKQRGIEDFVILDKASGFGGTWYWNQYPGVFCDVESYVYLPFLEETGYIPTTRFASGPEILEHIGRVVDKWNLKDNSYLQTKITSVDWDESIRRWHVHTNRDDHFIAQFVVMATGTLHEPQLPGIPGINQFERDHFHTGRWNYTITGGNGKGNMTKLADKTVGIIGTGASGASVIPLLAESAMKLLVFQRTPSTISFRENWDTAPDFGNGLVDGWQQGRMELLASVLQGEKDDECSAIEGLDALTPTSVFREAKEAGVEVKPEDIPELMNLANFRWMEKVRQFIDNEVKDKETADKLKPWYSFMCKRPVFHNDYLATFNRPNVQLVDTDVVANGQEYEVDLLIFATGFEFFLAADLEHRTGIKITGTKGQTIDEAWKEQGPKTMFGVHCRDFPNFLHLGAVQSGVGVTWTHTTYAAGEHIADVIADVTRDGTYDVIEPSEEAVDDWVKEMDAAGDMRVQFHKSCTPSYYNAEGKPELYGARWQTYPKGVLEWSRVMRKWREEGGMKGMERR</sequence>
<evidence type="ECO:0000256" key="4">
    <source>
        <dbReference type="ARBA" id="ARBA00022827"/>
    </source>
</evidence>
<keyword evidence="3" id="KW-0285">Flavoprotein</keyword>
<evidence type="ECO:0000256" key="1">
    <source>
        <dbReference type="ARBA" id="ARBA00001974"/>
    </source>
</evidence>
<dbReference type="Pfam" id="PF13738">
    <property type="entry name" value="Pyr_redox_3"/>
    <property type="match status" value="1"/>
</dbReference>
<evidence type="ECO:0000256" key="5">
    <source>
        <dbReference type="ARBA" id="ARBA00022857"/>
    </source>
</evidence>
<dbReference type="EMBL" id="JAVFKD010000003">
    <property type="protein sequence ID" value="KAK5996284.1"/>
    <property type="molecule type" value="Genomic_DNA"/>
</dbReference>
<evidence type="ECO:0000313" key="10">
    <source>
        <dbReference type="Proteomes" id="UP001338125"/>
    </source>
</evidence>
<organism evidence="9 10">
    <name type="scientific">Cladobotryum mycophilum</name>
    <dbReference type="NCBI Taxonomy" id="491253"/>
    <lineage>
        <taxon>Eukaryota</taxon>
        <taxon>Fungi</taxon>
        <taxon>Dikarya</taxon>
        <taxon>Ascomycota</taxon>
        <taxon>Pezizomycotina</taxon>
        <taxon>Sordariomycetes</taxon>
        <taxon>Hypocreomycetidae</taxon>
        <taxon>Hypocreales</taxon>
        <taxon>Hypocreaceae</taxon>
        <taxon>Cladobotryum</taxon>
    </lineage>
</organism>
<evidence type="ECO:0000313" key="9">
    <source>
        <dbReference type="EMBL" id="KAK5996284.1"/>
    </source>
</evidence>
<proteinExistence type="inferred from homology"/>
<keyword evidence="7 9" id="KW-0503">Monooxygenase</keyword>
<keyword evidence="5" id="KW-0521">NADP</keyword>
<dbReference type="PANTHER" id="PTHR43098:SF4">
    <property type="entry name" value="BLR3857 PROTEIN"/>
    <property type="match status" value="1"/>
</dbReference>
<evidence type="ECO:0000256" key="3">
    <source>
        <dbReference type="ARBA" id="ARBA00022630"/>
    </source>
</evidence>
<name>A0ABR0SVX6_9HYPO</name>
<comment type="similarity">
    <text evidence="2">Belongs to the FAD-binding monooxygenase family.</text>
</comment>
<comment type="cofactor">
    <cofactor evidence="1">
        <name>FAD</name>
        <dbReference type="ChEBI" id="CHEBI:57692"/>
    </cofactor>
</comment>
<keyword evidence="4" id="KW-0274">FAD</keyword>